<sequence length="847" mass="88217">MAGPKARAGRAAVLHRRAGATATAAAGILDEIRPAPADHHRQYELAERLRTAAALAAPGWAGAPLDTLTPTTPPGDGPPPVVRVGTGAPLDDARFPALVPLLGSGHLSVDTDARDPRVAGLLRALLLRLFAATPAGALLGRAVDGTGARADAGAVKGDGDIFAGFAALADAGLLPPPATDVAGLRAVLTEAEQWVAAGTARQRGHDRTLLLVVAALPDGTAPSDLTRLGELAAQGHHAGLHLVVAGWPAGTPLPQATPLAIRTAYALVGDPPGTGLSSPGAEPPGGLNSPVLVEEDPPQELVTDVCRRLAQQIEDGSRLALTDLLPAGDLWASGSVDGLTTTVGDAAGRPVSLGFTELTPHWLVSGRSQAGRSAFLTNVLFGLAARYGPDELTLYLADLDEGESFVEFLQTERDRSWVPQVRAAGMAADREYVADLLGELEAELRRREDAGRRAGGQRYAELRQHQPLPRIVCVIDGFPLLLRERDRLATDLLARLEALARAARAYGIHLVLAGEGDLGIGGPRDPLLGQFPVRVALPGGAAVLEPTNDAAAGLPVGSAVVNTAGGLGGPRGATRGHERMIRFPDPHENQDLLAELRHRLWSARPEDTTPPVVFAGYARPLLANDPRYRAALAGRAHAPAALLGRAVDVRRSTAAVPLGPAAGRNLAVLGRDDEAERLLVTAVRSVAAHHGSTRFVLAPLANGSDEPAAALAAELAERHEVATVDVAGLRVALEAGEPGYLVVFGLDVPDATELPADRLRALLLEGPPAGRHLLGWWRSVAPLAGLLGPEGEVDKLTAVVVTDVPGGRLEQLFDRPVLWRPRPGRAVLWDGPGEHGTVLVPFGEEPA</sequence>
<dbReference type="PANTHER" id="PTHR22683">
    <property type="entry name" value="SPORULATION PROTEIN RELATED"/>
    <property type="match status" value="1"/>
</dbReference>
<dbReference type="InterPro" id="IPR027417">
    <property type="entry name" value="P-loop_NTPase"/>
</dbReference>
<accession>A0A1A9A8R5</accession>
<dbReference type="Pfam" id="PF01580">
    <property type="entry name" value="FtsK_SpoIIIE"/>
    <property type="match status" value="1"/>
</dbReference>
<feature type="domain" description="FtsK" evidence="5">
    <location>
        <begin position="348"/>
        <end position="546"/>
    </location>
</feature>
<evidence type="ECO:0000256" key="1">
    <source>
        <dbReference type="ARBA" id="ARBA00022741"/>
    </source>
</evidence>
<evidence type="ECO:0000256" key="3">
    <source>
        <dbReference type="PROSITE-ProRule" id="PRU00289"/>
    </source>
</evidence>
<dbReference type="PANTHER" id="PTHR22683:SF41">
    <property type="entry name" value="DNA TRANSLOCASE FTSK"/>
    <property type="match status" value="1"/>
</dbReference>
<name>A0A1A9A8R5_9ACTN</name>
<evidence type="ECO:0000313" key="6">
    <source>
        <dbReference type="EMBL" id="SBT52557.1"/>
    </source>
</evidence>
<organism evidence="6 7">
    <name type="scientific">Micromonospora narathiwatensis</name>
    <dbReference type="NCBI Taxonomy" id="299146"/>
    <lineage>
        <taxon>Bacteria</taxon>
        <taxon>Bacillati</taxon>
        <taxon>Actinomycetota</taxon>
        <taxon>Actinomycetes</taxon>
        <taxon>Micromonosporales</taxon>
        <taxon>Micromonosporaceae</taxon>
        <taxon>Micromonospora</taxon>
    </lineage>
</organism>
<dbReference type="AlphaFoldDB" id="A0A1A9A8R5"/>
<dbReference type="InterPro" id="IPR050206">
    <property type="entry name" value="FtsK/SpoIIIE/SftA"/>
</dbReference>
<dbReference type="Proteomes" id="UP000198765">
    <property type="component" value="Chromosome I"/>
</dbReference>
<evidence type="ECO:0000256" key="2">
    <source>
        <dbReference type="ARBA" id="ARBA00022840"/>
    </source>
</evidence>
<feature type="binding site" evidence="3">
    <location>
        <begin position="366"/>
        <end position="373"/>
    </location>
    <ligand>
        <name>ATP</name>
        <dbReference type="ChEBI" id="CHEBI:30616"/>
    </ligand>
</feature>
<dbReference type="EMBL" id="LT594324">
    <property type="protein sequence ID" value="SBT52557.1"/>
    <property type="molecule type" value="Genomic_DNA"/>
</dbReference>
<dbReference type="GO" id="GO:0005524">
    <property type="term" value="F:ATP binding"/>
    <property type="evidence" value="ECO:0007669"/>
    <property type="project" value="UniProtKB-UniRule"/>
</dbReference>
<keyword evidence="1 3" id="KW-0547">Nucleotide-binding</keyword>
<evidence type="ECO:0000256" key="4">
    <source>
        <dbReference type="SAM" id="MobiDB-lite"/>
    </source>
</evidence>
<dbReference type="PATRIC" id="fig|299146.4.peg.4614"/>
<proteinExistence type="predicted"/>
<dbReference type="InterPro" id="IPR002543">
    <property type="entry name" value="FtsK_dom"/>
</dbReference>
<reference evidence="6 7" key="1">
    <citation type="submission" date="2016-06" db="EMBL/GenBank/DDBJ databases">
        <authorList>
            <person name="Kjaerup R.B."/>
            <person name="Dalgaard T.S."/>
            <person name="Juul-Madsen H.R."/>
        </authorList>
    </citation>
    <scope>NUCLEOTIDE SEQUENCE [LARGE SCALE GENOMIC DNA]</scope>
    <source>
        <strain evidence="6 7">DSM 45248</strain>
    </source>
</reference>
<dbReference type="GO" id="GO:0003677">
    <property type="term" value="F:DNA binding"/>
    <property type="evidence" value="ECO:0007669"/>
    <property type="project" value="InterPro"/>
</dbReference>
<evidence type="ECO:0000259" key="5">
    <source>
        <dbReference type="PROSITE" id="PS50901"/>
    </source>
</evidence>
<dbReference type="SUPFAM" id="SSF52540">
    <property type="entry name" value="P-loop containing nucleoside triphosphate hydrolases"/>
    <property type="match status" value="1"/>
</dbReference>
<evidence type="ECO:0000313" key="7">
    <source>
        <dbReference type="Proteomes" id="UP000198765"/>
    </source>
</evidence>
<protein>
    <submittedName>
        <fullName evidence="6">FtsK/SpoIIIE family protein</fullName>
    </submittedName>
</protein>
<keyword evidence="2 3" id="KW-0067">ATP-binding</keyword>
<keyword evidence="7" id="KW-1185">Reference proteome</keyword>
<gene>
    <name evidence="6" type="ORF">GA0070621_4462</name>
</gene>
<feature type="compositionally biased region" description="Pro residues" evidence="4">
    <location>
        <begin position="71"/>
        <end position="81"/>
    </location>
</feature>
<dbReference type="Gene3D" id="3.40.50.300">
    <property type="entry name" value="P-loop containing nucleotide triphosphate hydrolases"/>
    <property type="match status" value="1"/>
</dbReference>
<feature type="region of interest" description="Disordered" evidence="4">
    <location>
        <begin position="63"/>
        <end position="87"/>
    </location>
</feature>
<dbReference type="PROSITE" id="PS50901">
    <property type="entry name" value="FTSK"/>
    <property type="match status" value="1"/>
</dbReference>